<dbReference type="EMBL" id="BGZK01001320">
    <property type="protein sequence ID" value="GBP77189.1"/>
    <property type="molecule type" value="Genomic_DNA"/>
</dbReference>
<accession>A0A4C1YRD2</accession>
<dbReference type="OrthoDB" id="7489123at2759"/>
<evidence type="ECO:0000313" key="2">
    <source>
        <dbReference type="EMBL" id="GBP77189.1"/>
    </source>
</evidence>
<dbReference type="Proteomes" id="UP000299102">
    <property type="component" value="Unassembled WGS sequence"/>
</dbReference>
<evidence type="ECO:0000256" key="1">
    <source>
        <dbReference type="SAM" id="MobiDB-lite"/>
    </source>
</evidence>
<feature type="region of interest" description="Disordered" evidence="1">
    <location>
        <begin position="67"/>
        <end position="90"/>
    </location>
</feature>
<organism evidence="2 3">
    <name type="scientific">Eumeta variegata</name>
    <name type="common">Bagworm moth</name>
    <name type="synonym">Eumeta japonica</name>
    <dbReference type="NCBI Taxonomy" id="151549"/>
    <lineage>
        <taxon>Eukaryota</taxon>
        <taxon>Metazoa</taxon>
        <taxon>Ecdysozoa</taxon>
        <taxon>Arthropoda</taxon>
        <taxon>Hexapoda</taxon>
        <taxon>Insecta</taxon>
        <taxon>Pterygota</taxon>
        <taxon>Neoptera</taxon>
        <taxon>Endopterygota</taxon>
        <taxon>Lepidoptera</taxon>
        <taxon>Glossata</taxon>
        <taxon>Ditrysia</taxon>
        <taxon>Tineoidea</taxon>
        <taxon>Psychidae</taxon>
        <taxon>Oiketicinae</taxon>
        <taxon>Eumeta</taxon>
    </lineage>
</organism>
<sequence>MIVNTIARDLLERRYQNARRLADFFILEIINLLNVGGAGSRLRIDFSKPVLMATMPLERLGLQEMRESNGNAGRQMTPEQRAGDSGRRTKIPSPLQRIAFIPSIGNAGGFQNWMGGCCASNRLAGTYHRITSSGYQHFVNNNNTLVNTASQLNWFHLLTLYLHGYCLRFVQTPQHFHITTICFAPLQELQNSTGLD</sequence>
<evidence type="ECO:0000313" key="3">
    <source>
        <dbReference type="Proteomes" id="UP000299102"/>
    </source>
</evidence>
<dbReference type="AlphaFoldDB" id="A0A4C1YRD2"/>
<protein>
    <submittedName>
        <fullName evidence="2">Uncharacterized protein</fullName>
    </submittedName>
</protein>
<name>A0A4C1YRD2_EUMVA</name>
<proteinExistence type="predicted"/>
<keyword evidence="3" id="KW-1185">Reference proteome</keyword>
<gene>
    <name evidence="2" type="ORF">EVAR_49398_1</name>
</gene>
<reference evidence="2 3" key="1">
    <citation type="journal article" date="2019" name="Commun. Biol.">
        <title>The bagworm genome reveals a unique fibroin gene that provides high tensile strength.</title>
        <authorList>
            <person name="Kono N."/>
            <person name="Nakamura H."/>
            <person name="Ohtoshi R."/>
            <person name="Tomita M."/>
            <person name="Numata K."/>
            <person name="Arakawa K."/>
        </authorList>
    </citation>
    <scope>NUCLEOTIDE SEQUENCE [LARGE SCALE GENOMIC DNA]</scope>
</reference>
<feature type="compositionally biased region" description="Polar residues" evidence="1">
    <location>
        <begin position="68"/>
        <end position="78"/>
    </location>
</feature>
<comment type="caution">
    <text evidence="2">The sequence shown here is derived from an EMBL/GenBank/DDBJ whole genome shotgun (WGS) entry which is preliminary data.</text>
</comment>